<dbReference type="RefSeq" id="WP_073625864.1">
    <property type="nucleotide sequence ID" value="NZ_FRXO01000001.1"/>
</dbReference>
<evidence type="ECO:0000256" key="10">
    <source>
        <dbReference type="ARBA" id="ARBA00031120"/>
    </source>
</evidence>
<protein>
    <recommendedName>
        <fullName evidence="5">2-amino-3-carboxymuconate-6-semialdehyde decarboxylase</fullName>
        <ecNumber evidence="4">4.1.1.45</ecNumber>
    </recommendedName>
    <alternativeName>
        <fullName evidence="10">Picolinate carboxylase</fullName>
    </alternativeName>
</protein>
<proteinExistence type="inferred from homology"/>
<dbReference type="GO" id="GO:0046872">
    <property type="term" value="F:metal ion binding"/>
    <property type="evidence" value="ECO:0007669"/>
    <property type="project" value="UniProtKB-KW"/>
</dbReference>
<evidence type="ECO:0000256" key="3">
    <source>
        <dbReference type="ARBA" id="ARBA00011245"/>
    </source>
</evidence>
<evidence type="ECO:0000256" key="1">
    <source>
        <dbReference type="ARBA" id="ARBA00005079"/>
    </source>
</evidence>
<dbReference type="SUPFAM" id="SSF51556">
    <property type="entry name" value="Metallo-dependent hydrolases"/>
    <property type="match status" value="1"/>
</dbReference>
<dbReference type="GO" id="GO:0016787">
    <property type="term" value="F:hydrolase activity"/>
    <property type="evidence" value="ECO:0007669"/>
    <property type="project" value="InterPro"/>
</dbReference>
<dbReference type="InterPro" id="IPR006680">
    <property type="entry name" value="Amidohydro-rel"/>
</dbReference>
<organism evidence="12 13">
    <name type="scientific">Pseudoxanthobacter soli DSM 19599</name>
    <dbReference type="NCBI Taxonomy" id="1123029"/>
    <lineage>
        <taxon>Bacteria</taxon>
        <taxon>Pseudomonadati</taxon>
        <taxon>Pseudomonadota</taxon>
        <taxon>Alphaproteobacteria</taxon>
        <taxon>Hyphomicrobiales</taxon>
        <taxon>Segnochrobactraceae</taxon>
        <taxon>Pseudoxanthobacter</taxon>
    </lineage>
</organism>
<keyword evidence="6" id="KW-0479">Metal-binding</keyword>
<evidence type="ECO:0000256" key="4">
    <source>
        <dbReference type="ARBA" id="ARBA00012365"/>
    </source>
</evidence>
<accession>A0A1M7Z9U8</accession>
<comment type="subunit">
    <text evidence="3">Monomer.</text>
</comment>
<sequence length="351" mass="38194">MQQARSADKSRSAKPCPGCGLDVHAHVVPSSFPSARRSPAPAHWPAMAAHDACHATVTIDGRPYRTVSDACWVAERRIAAMDAADIAMQALSPMPELFSYWMEARPAADLVRYTNDVIGALVEEGRGRFIGLGGVPLQDLDLAVDELRRLVEVLGFAGVEIGSNVNGIAIGDARLEPFFAEAERLGAAVFVHAVRPTGMDRLVGPPPLQQVLAYPTDVGLAAASAITGNLAKKFPRLRIAFSHGGGTLAMLLPRLEQGYRRFPALRDALQAPPAEQARRFYFDSLVFDEPTLRHLIALFGETQVMIGTDYPFSFQEAAPVARIETAFDDPLLRNRLKWQNAATFLGLEEEP</sequence>
<comment type="similarity">
    <text evidence="2">Belongs to the metallo-dependent hydrolases superfamily. ACMSD family.</text>
</comment>
<dbReference type="OrthoDB" id="9799024at2"/>
<evidence type="ECO:0000313" key="12">
    <source>
        <dbReference type="EMBL" id="SHO61664.1"/>
    </source>
</evidence>
<dbReference type="EC" id="4.1.1.45" evidence="4"/>
<dbReference type="PANTHER" id="PTHR21240">
    <property type="entry name" value="2-AMINO-3-CARBOXYLMUCONATE-6-SEMIALDEHYDE DECARBOXYLASE"/>
    <property type="match status" value="1"/>
</dbReference>
<evidence type="ECO:0000256" key="6">
    <source>
        <dbReference type="ARBA" id="ARBA00022723"/>
    </source>
</evidence>
<evidence type="ECO:0000259" key="11">
    <source>
        <dbReference type="Pfam" id="PF04909"/>
    </source>
</evidence>
<dbReference type="PANTHER" id="PTHR21240:SF27">
    <property type="entry name" value="2-AMINO-3-CARBOXYMUCONATE-6-SEMIALDEHYDE DECARBOXYLASE"/>
    <property type="match status" value="1"/>
</dbReference>
<evidence type="ECO:0000256" key="8">
    <source>
        <dbReference type="ARBA" id="ARBA00022833"/>
    </source>
</evidence>
<keyword evidence="13" id="KW-1185">Reference proteome</keyword>
<keyword evidence="8" id="KW-0862">Zinc</keyword>
<feature type="domain" description="Amidohydrolase-related" evidence="11">
    <location>
        <begin position="22"/>
        <end position="347"/>
    </location>
</feature>
<dbReference type="Pfam" id="PF04909">
    <property type="entry name" value="Amidohydro_2"/>
    <property type="match status" value="1"/>
</dbReference>
<evidence type="ECO:0000256" key="9">
    <source>
        <dbReference type="ARBA" id="ARBA00023239"/>
    </source>
</evidence>
<dbReference type="EMBL" id="FRXO01000001">
    <property type="protein sequence ID" value="SHO61664.1"/>
    <property type="molecule type" value="Genomic_DNA"/>
</dbReference>
<dbReference type="InterPro" id="IPR032466">
    <property type="entry name" value="Metal_Hydrolase"/>
</dbReference>
<evidence type="ECO:0000256" key="2">
    <source>
        <dbReference type="ARBA" id="ARBA00005871"/>
    </source>
</evidence>
<dbReference type="Gene3D" id="3.20.20.140">
    <property type="entry name" value="Metal-dependent hydrolases"/>
    <property type="match status" value="1"/>
</dbReference>
<dbReference type="GO" id="GO:0005829">
    <property type="term" value="C:cytosol"/>
    <property type="evidence" value="ECO:0007669"/>
    <property type="project" value="TreeGrafter"/>
</dbReference>
<dbReference type="Proteomes" id="UP000186406">
    <property type="component" value="Unassembled WGS sequence"/>
</dbReference>
<gene>
    <name evidence="12" type="ORF">SAMN02745172_00853</name>
</gene>
<keyword evidence="7" id="KW-0210">Decarboxylase</keyword>
<dbReference type="STRING" id="1123029.SAMN02745172_00853"/>
<evidence type="ECO:0000313" key="13">
    <source>
        <dbReference type="Proteomes" id="UP000186406"/>
    </source>
</evidence>
<dbReference type="AlphaFoldDB" id="A0A1M7Z9U8"/>
<keyword evidence="9" id="KW-0456">Lyase</keyword>
<dbReference type="GO" id="GO:0019748">
    <property type="term" value="P:secondary metabolic process"/>
    <property type="evidence" value="ECO:0007669"/>
    <property type="project" value="TreeGrafter"/>
</dbReference>
<evidence type="ECO:0000256" key="7">
    <source>
        <dbReference type="ARBA" id="ARBA00022793"/>
    </source>
</evidence>
<name>A0A1M7Z9U8_9HYPH</name>
<comment type="pathway">
    <text evidence="1">Secondary metabolite metabolism; quinolate metabolism.</text>
</comment>
<dbReference type="InterPro" id="IPR032465">
    <property type="entry name" value="ACMSD"/>
</dbReference>
<evidence type="ECO:0000256" key="5">
    <source>
        <dbReference type="ARBA" id="ARBA00021214"/>
    </source>
</evidence>
<dbReference type="GO" id="GO:0001760">
    <property type="term" value="F:aminocarboxymuconate-semialdehyde decarboxylase activity"/>
    <property type="evidence" value="ECO:0007669"/>
    <property type="project" value="UniProtKB-EC"/>
</dbReference>
<reference evidence="12 13" key="1">
    <citation type="submission" date="2016-12" db="EMBL/GenBank/DDBJ databases">
        <authorList>
            <person name="Song W.-J."/>
            <person name="Kurnit D.M."/>
        </authorList>
    </citation>
    <scope>NUCLEOTIDE SEQUENCE [LARGE SCALE GENOMIC DNA]</scope>
    <source>
        <strain evidence="12 13">DSM 19599</strain>
    </source>
</reference>